<protein>
    <recommendedName>
        <fullName evidence="2">DUF2184 domain-containing protein</fullName>
    </recommendedName>
</protein>
<evidence type="ECO:0000313" key="1">
    <source>
        <dbReference type="EMBL" id="KKM83906.1"/>
    </source>
</evidence>
<proteinExistence type="predicted"/>
<sequence>MRHTTVTLDRDLPALGLAKGTVLSFDENIRTMDDGVAFYISQLANLEARIYEAKYLNINYMDLIPVDTSMPEWVDSVDYISIDAATMGKFIGANADDLPNVAANAHKSSIPVGYAGNAFSYSRDELQKSVQTRMPLDVTLARGARRGAEEHIQSVAYFGDSGRGMTGLFNNPNLTLDNSTLDWNDAGTTALEILADINDFLKSVWINSSNINAANTLVLPSERWSKLATMPVSDLNPDKTILALLRERNVYTEMTGQPLRIMPRLQLSQEELVKYDPTVTKDRMMAYEYNQENLVMHVPMMWRPLAPQLDGLKIKVPAEYKVSGVEFRYPLSGAYRTLI</sequence>
<accession>A0A0F9L902</accession>
<dbReference type="Gene3D" id="3.30.2400.30">
    <property type="match status" value="1"/>
</dbReference>
<dbReference type="EMBL" id="LAZR01007646">
    <property type="protein sequence ID" value="KKM83906.1"/>
    <property type="molecule type" value="Genomic_DNA"/>
</dbReference>
<dbReference type="InterPro" id="IPR020049">
    <property type="entry name" value="Major_capsid-like"/>
</dbReference>
<gene>
    <name evidence="1" type="ORF">LCGC14_1304560</name>
</gene>
<dbReference type="PIRSF" id="PIRSF029202">
    <property type="entry name" value="UCP029202"/>
    <property type="match status" value="1"/>
</dbReference>
<organism evidence="1">
    <name type="scientific">marine sediment metagenome</name>
    <dbReference type="NCBI Taxonomy" id="412755"/>
    <lineage>
        <taxon>unclassified sequences</taxon>
        <taxon>metagenomes</taxon>
        <taxon>ecological metagenomes</taxon>
    </lineage>
</organism>
<evidence type="ECO:0008006" key="2">
    <source>
        <dbReference type="Google" id="ProtNLM"/>
    </source>
</evidence>
<comment type="caution">
    <text evidence="1">The sequence shown here is derived from an EMBL/GenBank/DDBJ whole genome shotgun (WGS) entry which is preliminary data.</text>
</comment>
<dbReference type="AlphaFoldDB" id="A0A0F9L902"/>
<name>A0A0F9L902_9ZZZZ</name>
<dbReference type="Pfam" id="PF09950">
    <property type="entry name" value="Major_capside"/>
    <property type="match status" value="1"/>
</dbReference>
<reference evidence="1" key="1">
    <citation type="journal article" date="2015" name="Nature">
        <title>Complex archaea that bridge the gap between prokaryotes and eukaryotes.</title>
        <authorList>
            <person name="Spang A."/>
            <person name="Saw J.H."/>
            <person name="Jorgensen S.L."/>
            <person name="Zaremba-Niedzwiedzka K."/>
            <person name="Martijn J."/>
            <person name="Lind A.E."/>
            <person name="van Eijk R."/>
            <person name="Schleper C."/>
            <person name="Guy L."/>
            <person name="Ettema T.J."/>
        </authorList>
    </citation>
    <scope>NUCLEOTIDE SEQUENCE</scope>
</reference>